<feature type="transmembrane region" description="Helical" evidence="10">
    <location>
        <begin position="227"/>
        <end position="251"/>
    </location>
</feature>
<evidence type="ECO:0000256" key="1">
    <source>
        <dbReference type="ARBA" id="ARBA00004141"/>
    </source>
</evidence>
<dbReference type="Gene3D" id="1.20.1070.10">
    <property type="entry name" value="Rhodopsin 7-helix transmembrane proteins"/>
    <property type="match status" value="1"/>
</dbReference>
<keyword evidence="8 9" id="KW-0807">Transducer</keyword>
<feature type="transmembrane region" description="Helical" evidence="10">
    <location>
        <begin position="183"/>
        <end position="207"/>
    </location>
</feature>
<evidence type="ECO:0000256" key="8">
    <source>
        <dbReference type="ARBA" id="ARBA00023224"/>
    </source>
</evidence>
<evidence type="ECO:0000256" key="5">
    <source>
        <dbReference type="ARBA" id="ARBA00023040"/>
    </source>
</evidence>
<feature type="transmembrane region" description="Helical" evidence="10">
    <location>
        <begin position="64"/>
        <end position="90"/>
    </location>
</feature>
<feature type="transmembrane region" description="Helical" evidence="10">
    <location>
        <begin position="102"/>
        <end position="120"/>
    </location>
</feature>
<evidence type="ECO:0000256" key="4">
    <source>
        <dbReference type="ARBA" id="ARBA00022989"/>
    </source>
</evidence>
<dbReference type="EMBL" id="CCAG010009595">
    <property type="status" value="NOT_ANNOTATED_CDS"/>
    <property type="molecule type" value="Genomic_DNA"/>
</dbReference>
<dbReference type="CDD" id="cd15134">
    <property type="entry name" value="7tmA_capaR"/>
    <property type="match status" value="1"/>
</dbReference>
<evidence type="ECO:0000256" key="10">
    <source>
        <dbReference type="SAM" id="Phobius"/>
    </source>
</evidence>
<comment type="subcellular location">
    <subcellularLocation>
        <location evidence="1">Membrane</location>
        <topology evidence="1">Multi-pass membrane protein</topology>
    </subcellularLocation>
</comment>
<dbReference type="Proteomes" id="UP000092444">
    <property type="component" value="Unassembled WGS sequence"/>
</dbReference>
<dbReference type="PROSITE" id="PS50262">
    <property type="entry name" value="G_PROTEIN_RECEP_F1_2"/>
    <property type="match status" value="1"/>
</dbReference>
<dbReference type="InterPro" id="IPR000276">
    <property type="entry name" value="GPCR_Rhodpsn"/>
</dbReference>
<dbReference type="VEuPathDB" id="VectorBase:GMOY012119"/>
<evidence type="ECO:0000313" key="13">
    <source>
        <dbReference type="Proteomes" id="UP000092444"/>
    </source>
</evidence>
<dbReference type="Pfam" id="PF00001">
    <property type="entry name" value="7tm_1"/>
    <property type="match status" value="1"/>
</dbReference>
<dbReference type="GO" id="GO:0005886">
    <property type="term" value="C:plasma membrane"/>
    <property type="evidence" value="ECO:0007669"/>
    <property type="project" value="TreeGrafter"/>
</dbReference>
<keyword evidence="13" id="KW-1185">Reference proteome</keyword>
<name>A0A1B0GFL7_GLOMM</name>
<keyword evidence="5 9" id="KW-0297">G-protein coupled receptor</keyword>
<evidence type="ECO:0000256" key="3">
    <source>
        <dbReference type="ARBA" id="ARBA00022692"/>
    </source>
</evidence>
<evidence type="ECO:0000259" key="11">
    <source>
        <dbReference type="PROSITE" id="PS50262"/>
    </source>
</evidence>
<evidence type="ECO:0000256" key="2">
    <source>
        <dbReference type="ARBA" id="ARBA00010663"/>
    </source>
</evidence>
<evidence type="ECO:0000256" key="7">
    <source>
        <dbReference type="ARBA" id="ARBA00023170"/>
    </source>
</evidence>
<keyword evidence="4 10" id="KW-1133">Transmembrane helix</keyword>
<comment type="similarity">
    <text evidence="2 9">Belongs to the G-protein coupled receptor 1 family.</text>
</comment>
<dbReference type="SUPFAM" id="SSF81321">
    <property type="entry name" value="Family A G protein-coupled receptor-like"/>
    <property type="match status" value="1"/>
</dbReference>
<dbReference type="PROSITE" id="PS00237">
    <property type="entry name" value="G_PROTEIN_RECEP_F1_1"/>
    <property type="match status" value="1"/>
</dbReference>
<dbReference type="AlphaFoldDB" id="A0A1B0GFL7"/>
<dbReference type="PANTHER" id="PTHR24243">
    <property type="entry name" value="G-PROTEIN COUPLED RECEPTOR"/>
    <property type="match status" value="1"/>
</dbReference>
<dbReference type="STRING" id="37546.A0A1B0GFL7"/>
<keyword evidence="7 9" id="KW-0675">Receptor</keyword>
<organism evidence="12 13">
    <name type="scientific">Glossina morsitans morsitans</name>
    <name type="common">Savannah tsetse fly</name>
    <dbReference type="NCBI Taxonomy" id="37546"/>
    <lineage>
        <taxon>Eukaryota</taxon>
        <taxon>Metazoa</taxon>
        <taxon>Ecdysozoa</taxon>
        <taxon>Arthropoda</taxon>
        <taxon>Hexapoda</taxon>
        <taxon>Insecta</taxon>
        <taxon>Pterygota</taxon>
        <taxon>Neoptera</taxon>
        <taxon>Endopterygota</taxon>
        <taxon>Diptera</taxon>
        <taxon>Brachycera</taxon>
        <taxon>Muscomorpha</taxon>
        <taxon>Hippoboscoidea</taxon>
        <taxon>Glossinidae</taxon>
        <taxon>Glossina</taxon>
    </lineage>
</organism>
<accession>A0A1B0GFL7</accession>
<dbReference type="InterPro" id="IPR017452">
    <property type="entry name" value="GPCR_Rhodpsn_7TM"/>
</dbReference>
<feature type="transmembrane region" description="Helical" evidence="10">
    <location>
        <begin position="140"/>
        <end position="162"/>
    </location>
</feature>
<dbReference type="PANTHER" id="PTHR24243:SF208">
    <property type="entry name" value="PYROKININ-1 RECEPTOR"/>
    <property type="match status" value="1"/>
</dbReference>
<evidence type="ECO:0000256" key="9">
    <source>
        <dbReference type="RuleBase" id="RU000688"/>
    </source>
</evidence>
<feature type="transmembrane region" description="Helical" evidence="10">
    <location>
        <begin position="368"/>
        <end position="392"/>
    </location>
</feature>
<evidence type="ECO:0000256" key="6">
    <source>
        <dbReference type="ARBA" id="ARBA00023136"/>
    </source>
</evidence>
<evidence type="ECO:0000313" key="12">
    <source>
        <dbReference type="EnsemblMetazoa" id="GMOY012119-PA"/>
    </source>
</evidence>
<feature type="transmembrane region" description="Helical" evidence="10">
    <location>
        <begin position="324"/>
        <end position="342"/>
    </location>
</feature>
<dbReference type="EnsemblMetazoa" id="GMOY012119-RA">
    <property type="protein sequence ID" value="GMOY012119-PA"/>
    <property type="gene ID" value="GMOY012119"/>
</dbReference>
<dbReference type="PRINTS" id="PR00237">
    <property type="entry name" value="GPCRRHODOPSN"/>
</dbReference>
<dbReference type="GO" id="GO:0008188">
    <property type="term" value="F:neuropeptide receptor activity"/>
    <property type="evidence" value="ECO:0007669"/>
    <property type="project" value="TreeGrafter"/>
</dbReference>
<proteinExistence type="inferred from homology"/>
<reference evidence="12" key="1">
    <citation type="submission" date="2020-05" db="UniProtKB">
        <authorList>
            <consortium name="EnsemblMetazoa"/>
        </authorList>
    </citation>
    <scope>IDENTIFICATION</scope>
    <source>
        <strain evidence="12">Yale</strain>
    </source>
</reference>
<feature type="domain" description="G-protein coupled receptors family 1 profile" evidence="11">
    <location>
        <begin position="82"/>
        <end position="393"/>
    </location>
</feature>
<keyword evidence="6 10" id="KW-0472">Membrane</keyword>
<sequence>MSEIHEGHLIEDTINDLNETNHNNNNNNNNNSNVENITLTILNKETAIFDSFAKFGPKRDPLEIVIPLTIIYSLIFITGFIGNISTCVVIRKNRSLHTATNYYLFSLAISDFLLLISGIPQEIYFIWSKYPYIFGEYFCIGRGLIAEMSANATVLTITAFTAERYAAICHPFVGQAISKLSRAVRIIILIWIVSVVTAIPQVAQFGLVTVHGIEQCVVVRIILEHSFQISTIIFFFVPMSLIMVLYILIGLHLHRSHVIRGVGDGGKKTLLGKSIAANGNPILRRGRLGMKSTQSDTILYRYTGGSGQIKAARNRSNQFNNRRVLRMLVAVVICFFLCWAPFHAQRLMAIYGSDIVNSESGDDVEQHLFIYTVLTYISGVLYFLSTCVNPILYNLMSNKFRQAFKAILFGKQENTPSNLQHSLRIISRTTTLKSSSQSQETTLDTEVQGKTSLLQTILNDCKSSTA</sequence>
<keyword evidence="3 9" id="KW-0812">Transmembrane</keyword>
<protein>
    <recommendedName>
        <fullName evidence="11">G-protein coupled receptors family 1 profile domain-containing protein</fullName>
    </recommendedName>
</protein>